<name>A0A8J4UJN3_CLAMG</name>
<dbReference type="AlphaFoldDB" id="A0A8J4UJN3"/>
<dbReference type="Proteomes" id="UP000727407">
    <property type="component" value="Unassembled WGS sequence"/>
</dbReference>
<dbReference type="Pfam" id="PF14688">
    <property type="entry name" value="DUF4461"/>
    <property type="match status" value="1"/>
</dbReference>
<keyword evidence="4" id="KW-1185">Reference proteome</keyword>
<dbReference type="PANTHER" id="PTHR31596">
    <property type="entry name" value="T-CELL ACTIVATION INHIBITOR, MITOCHONDRIAL"/>
    <property type="match status" value="1"/>
</dbReference>
<dbReference type="GO" id="GO:0005739">
    <property type="term" value="C:mitochondrion"/>
    <property type="evidence" value="ECO:0007669"/>
    <property type="project" value="TreeGrafter"/>
</dbReference>
<feature type="non-terminal residue" evidence="3">
    <location>
        <position position="1"/>
    </location>
</feature>
<accession>A0A8J4UJN3</accession>
<dbReference type="Pfam" id="PF14687">
    <property type="entry name" value="DUF4460"/>
    <property type="match status" value="1"/>
</dbReference>
<dbReference type="OrthoDB" id="4238at2759"/>
<feature type="domain" description="DUF4461" evidence="2">
    <location>
        <begin position="178"/>
        <end position="404"/>
    </location>
</feature>
<gene>
    <name evidence="3" type="ORF">DAT39_014170</name>
</gene>
<dbReference type="InterPro" id="IPR027989">
    <property type="entry name" value="DUF4461"/>
</dbReference>
<dbReference type="EMBL" id="QNUK01000291">
    <property type="protein sequence ID" value="KAF5896105.1"/>
    <property type="molecule type" value="Genomic_DNA"/>
</dbReference>
<evidence type="ECO:0000313" key="3">
    <source>
        <dbReference type="EMBL" id="KAF5896105.1"/>
    </source>
</evidence>
<evidence type="ECO:0000313" key="4">
    <source>
        <dbReference type="Proteomes" id="UP000727407"/>
    </source>
</evidence>
<proteinExistence type="predicted"/>
<feature type="non-terminal residue" evidence="3">
    <location>
        <position position="405"/>
    </location>
</feature>
<feature type="domain" description="DUF4460" evidence="1">
    <location>
        <begin position="14"/>
        <end position="121"/>
    </location>
</feature>
<sequence length="405" mass="46577">LSSRCSTNQILQIRALSGADTVNALRPFYFVVHPDFFGQHPREREVNENSLKRLNGYLEGLQRPGFRTVKPTTLTFYLRDVEGKTESNDDLLHSGFRLVTFTLQAKDVLCAVVDVLKSCSLSVEHMQGLLTARAQGQNSAQQGGIPFYRPIKWDKTYYSFTGFRDPEQELEQAKKMETTLSQWLRNNEQEATTKQEDSVPRRAELKRLKRELIEKLGLLDIRWQRKWGVAHRCCQMQSLSRLSSQNPEAMTNLRGHTILFTDQSGMNASGHVMLGTMDVHHQWTKIFERLPSYSKLLQQTEWLKDSISFLLGGIQVLHSGVSLVLPLEEHYSTLNTFHKRLLSHRLSLHPRSLQGLTMTLENDRSSPRLHEMGHFIIPTMCDPVYLQSFLQSNAMVARGRLQRKK</sequence>
<reference evidence="3" key="1">
    <citation type="submission" date="2020-07" db="EMBL/GenBank/DDBJ databases">
        <title>Clarias magur genome sequencing, assembly and annotation.</title>
        <authorList>
            <person name="Kushwaha B."/>
            <person name="Kumar R."/>
            <person name="Das P."/>
            <person name="Joshi C.G."/>
            <person name="Kumar D."/>
            <person name="Nagpure N.S."/>
            <person name="Pandey M."/>
            <person name="Agarwal S."/>
            <person name="Srivastava S."/>
            <person name="Singh M."/>
            <person name="Sahoo L."/>
            <person name="Jayasankar P."/>
            <person name="Meher P.K."/>
            <person name="Koringa P.G."/>
            <person name="Iquebal M.A."/>
            <person name="Das S.P."/>
            <person name="Bit A."/>
            <person name="Patnaik S."/>
            <person name="Patel N."/>
            <person name="Shah T.M."/>
            <person name="Hinsu A."/>
            <person name="Jena J.K."/>
        </authorList>
    </citation>
    <scope>NUCLEOTIDE SEQUENCE</scope>
    <source>
        <strain evidence="3">CIFAMagur01</strain>
        <tissue evidence="3">Testis</tissue>
    </source>
</reference>
<dbReference type="InterPro" id="IPR028031">
    <property type="entry name" value="DUF4460"/>
</dbReference>
<evidence type="ECO:0000259" key="1">
    <source>
        <dbReference type="Pfam" id="PF14687"/>
    </source>
</evidence>
<evidence type="ECO:0000259" key="2">
    <source>
        <dbReference type="Pfam" id="PF14688"/>
    </source>
</evidence>
<dbReference type="InterPro" id="IPR027986">
    <property type="entry name" value="TCAIM"/>
</dbReference>
<organism evidence="3 4">
    <name type="scientific">Clarias magur</name>
    <name type="common">Asian catfish</name>
    <name type="synonym">Macropteronotus magur</name>
    <dbReference type="NCBI Taxonomy" id="1594786"/>
    <lineage>
        <taxon>Eukaryota</taxon>
        <taxon>Metazoa</taxon>
        <taxon>Chordata</taxon>
        <taxon>Craniata</taxon>
        <taxon>Vertebrata</taxon>
        <taxon>Euteleostomi</taxon>
        <taxon>Actinopterygii</taxon>
        <taxon>Neopterygii</taxon>
        <taxon>Teleostei</taxon>
        <taxon>Ostariophysi</taxon>
        <taxon>Siluriformes</taxon>
        <taxon>Clariidae</taxon>
        <taxon>Clarias</taxon>
    </lineage>
</organism>
<comment type="caution">
    <text evidence="3">The sequence shown here is derived from an EMBL/GenBank/DDBJ whole genome shotgun (WGS) entry which is preliminary data.</text>
</comment>
<protein>
    <submittedName>
        <fullName evidence="3">T-cell activation inhibitor, mitochondrial isoform X1</fullName>
    </submittedName>
</protein>
<dbReference type="PANTHER" id="PTHR31596:SF1">
    <property type="entry name" value="T-CELL ACTIVATION INHIBITOR, MITOCHONDRIAL"/>
    <property type="match status" value="1"/>
</dbReference>